<reference evidence="2" key="2">
    <citation type="submission" date="2024-04" db="EMBL/GenBank/DDBJ databases">
        <authorList>
            <person name="Chen Y."/>
            <person name="Shah S."/>
            <person name="Dougan E. K."/>
            <person name="Thang M."/>
            <person name="Chan C."/>
        </authorList>
    </citation>
    <scope>NUCLEOTIDE SEQUENCE [LARGE SCALE GENOMIC DNA]</scope>
</reference>
<dbReference type="AlphaFoldDB" id="A0A9P1CXL5"/>
<dbReference type="EMBL" id="CAMXCT020002657">
    <property type="protein sequence ID" value="CAL1152969.1"/>
    <property type="molecule type" value="Genomic_DNA"/>
</dbReference>
<organism evidence="1">
    <name type="scientific">Cladocopium goreaui</name>
    <dbReference type="NCBI Taxonomy" id="2562237"/>
    <lineage>
        <taxon>Eukaryota</taxon>
        <taxon>Sar</taxon>
        <taxon>Alveolata</taxon>
        <taxon>Dinophyceae</taxon>
        <taxon>Suessiales</taxon>
        <taxon>Symbiodiniaceae</taxon>
        <taxon>Cladocopium</taxon>
    </lineage>
</organism>
<dbReference type="EMBL" id="CAMXCT030002657">
    <property type="protein sequence ID" value="CAL4786906.1"/>
    <property type="molecule type" value="Genomic_DNA"/>
</dbReference>
<gene>
    <name evidence="1" type="ORF">C1SCF055_LOCUS25778</name>
</gene>
<name>A0A9P1CXL5_9DINO</name>
<accession>A0A9P1CXL5</accession>
<protein>
    <submittedName>
        <fullName evidence="3">Kinesin-like protein</fullName>
    </submittedName>
</protein>
<evidence type="ECO:0000313" key="4">
    <source>
        <dbReference type="Proteomes" id="UP001152797"/>
    </source>
</evidence>
<dbReference type="Proteomes" id="UP001152797">
    <property type="component" value="Unassembled WGS sequence"/>
</dbReference>
<feature type="non-terminal residue" evidence="1">
    <location>
        <position position="1"/>
    </location>
</feature>
<evidence type="ECO:0000313" key="2">
    <source>
        <dbReference type="EMBL" id="CAL1152969.1"/>
    </source>
</evidence>
<dbReference type="EMBL" id="CAMXCT010002657">
    <property type="protein sequence ID" value="CAI3999594.1"/>
    <property type="molecule type" value="Genomic_DNA"/>
</dbReference>
<dbReference type="OrthoDB" id="433595at2759"/>
<proteinExistence type="predicted"/>
<evidence type="ECO:0000313" key="3">
    <source>
        <dbReference type="EMBL" id="CAL4786906.1"/>
    </source>
</evidence>
<comment type="caution">
    <text evidence="1">The sequence shown here is derived from an EMBL/GenBank/DDBJ whole genome shotgun (WGS) entry which is preliminary data.</text>
</comment>
<evidence type="ECO:0000313" key="1">
    <source>
        <dbReference type="EMBL" id="CAI3999594.1"/>
    </source>
</evidence>
<keyword evidence="4" id="KW-1185">Reference proteome</keyword>
<reference evidence="1" key="1">
    <citation type="submission" date="2022-10" db="EMBL/GenBank/DDBJ databases">
        <authorList>
            <person name="Chen Y."/>
            <person name="Dougan E. K."/>
            <person name="Chan C."/>
            <person name="Rhodes N."/>
            <person name="Thang M."/>
        </authorList>
    </citation>
    <scope>NUCLEOTIDE SEQUENCE</scope>
</reference>
<sequence>ELSQSKNVSAALGGVWGSSTEAESSKSSARIWRDEVISHLSAPRTVRMAGVFQVVDARDFAKEVADLVPADLRPGDEVFIHQRLTNFVASVGTWLAPDDALVQEEIFRANPTHYVLVVADSSQLTLTTSERFLHKFYVSPFVAQQRRNFLKEKLLYDARIAAAKTGGSPKISVLMADAEQFYHDWEFWRHLWECTVQKDLQRA</sequence>